<protein>
    <submittedName>
        <fullName evidence="2">Uncharacterized protein</fullName>
    </submittedName>
</protein>
<comment type="caution">
    <text evidence="2">The sequence shown here is derived from an EMBL/GenBank/DDBJ whole genome shotgun (WGS) entry which is preliminary data.</text>
</comment>
<proteinExistence type="predicted"/>
<gene>
    <name evidence="2" type="ORF">I551_8372</name>
</gene>
<evidence type="ECO:0000256" key="1">
    <source>
        <dbReference type="SAM" id="MobiDB-lite"/>
    </source>
</evidence>
<dbReference type="Proteomes" id="UP000020681">
    <property type="component" value="Unassembled WGS sequence"/>
</dbReference>
<reference evidence="2 3" key="1">
    <citation type="submission" date="2014-01" db="EMBL/GenBank/DDBJ databases">
        <authorList>
            <person name="Dobos K."/>
            <person name="Lenaerts A."/>
            <person name="Ordway D."/>
            <person name="DeGroote M.A."/>
            <person name="Parker T."/>
            <person name="Sizemore C."/>
            <person name="Tallon L.J."/>
            <person name="Sadzewicz L.K."/>
            <person name="Sengamalay N."/>
            <person name="Fraser C.M."/>
            <person name="Hine E."/>
            <person name="Shefchek K.A."/>
            <person name="Das S.P."/>
            <person name="Tettelin H."/>
        </authorList>
    </citation>
    <scope>NUCLEOTIDE SEQUENCE [LARGE SCALE GENOMIC DNA]</scope>
    <source>
        <strain evidence="2 3">Harvey</strain>
    </source>
</reference>
<accession>A0ABP3A388</accession>
<dbReference type="EMBL" id="JAOL01000207">
    <property type="protein sequence ID" value="EUA85131.1"/>
    <property type="molecule type" value="Genomic_DNA"/>
</dbReference>
<name>A0ABP3A388_MYCUL</name>
<sequence length="57" mass="6324">MRRYFVAHLQEHVFPLIGGLSPVASRFDQMPGAPCPNLGQGRHHLDQPGLHGSHLGW</sequence>
<evidence type="ECO:0000313" key="2">
    <source>
        <dbReference type="EMBL" id="EUA85131.1"/>
    </source>
</evidence>
<organism evidence="2 3">
    <name type="scientific">Mycobacterium ulcerans str. Harvey</name>
    <dbReference type="NCBI Taxonomy" id="1299332"/>
    <lineage>
        <taxon>Bacteria</taxon>
        <taxon>Bacillati</taxon>
        <taxon>Actinomycetota</taxon>
        <taxon>Actinomycetes</taxon>
        <taxon>Mycobacteriales</taxon>
        <taxon>Mycobacteriaceae</taxon>
        <taxon>Mycobacterium</taxon>
        <taxon>Mycobacterium ulcerans group</taxon>
    </lineage>
</organism>
<feature type="region of interest" description="Disordered" evidence="1">
    <location>
        <begin position="35"/>
        <end position="57"/>
    </location>
</feature>
<evidence type="ECO:0000313" key="3">
    <source>
        <dbReference type="Proteomes" id="UP000020681"/>
    </source>
</evidence>
<keyword evidence="3" id="KW-1185">Reference proteome</keyword>